<organism evidence="1 2">
    <name type="scientific">Cathartes aura</name>
    <name type="common">Turkey vulture</name>
    <name type="synonym">Vultur aura</name>
    <dbReference type="NCBI Taxonomy" id="43455"/>
    <lineage>
        <taxon>Eukaryota</taxon>
        <taxon>Metazoa</taxon>
        <taxon>Chordata</taxon>
        <taxon>Craniata</taxon>
        <taxon>Vertebrata</taxon>
        <taxon>Euteleostomi</taxon>
        <taxon>Archelosauria</taxon>
        <taxon>Archosauria</taxon>
        <taxon>Dinosauria</taxon>
        <taxon>Saurischia</taxon>
        <taxon>Theropoda</taxon>
        <taxon>Coelurosauria</taxon>
        <taxon>Aves</taxon>
        <taxon>Neognathae</taxon>
        <taxon>Neoaves</taxon>
        <taxon>Telluraves</taxon>
        <taxon>Accipitrimorphae</taxon>
        <taxon>Accipitriformes</taxon>
        <taxon>Cathartidae</taxon>
        <taxon>Cathartes</taxon>
    </lineage>
</organism>
<keyword evidence="2" id="KW-1185">Reference proteome</keyword>
<dbReference type="EMBL" id="KL302792">
    <property type="protein sequence ID" value="KFP51550.1"/>
    <property type="molecule type" value="Genomic_DNA"/>
</dbReference>
<dbReference type="Proteomes" id="UP000053745">
    <property type="component" value="Unassembled WGS sequence"/>
</dbReference>
<dbReference type="AlphaFoldDB" id="A0A091L8K9"/>
<protein>
    <submittedName>
        <fullName evidence="1">Uncharacterized protein</fullName>
    </submittedName>
</protein>
<accession>A0A091L8K9</accession>
<reference evidence="1 2" key="1">
    <citation type="submission" date="2014-04" db="EMBL/GenBank/DDBJ databases">
        <title>Genome evolution of avian class.</title>
        <authorList>
            <person name="Zhang G."/>
            <person name="Li C."/>
        </authorList>
    </citation>
    <scope>NUCLEOTIDE SEQUENCE [LARGE SCALE GENOMIC DNA]</scope>
    <source>
        <strain evidence="1">BGI_N323</strain>
    </source>
</reference>
<sequence>DSQKDTYNTKKTLYIHIHTWNIYIYIDIYKSVNLNSAFIKSI</sequence>
<feature type="non-terminal residue" evidence="1">
    <location>
        <position position="1"/>
    </location>
</feature>
<evidence type="ECO:0000313" key="2">
    <source>
        <dbReference type="Proteomes" id="UP000053745"/>
    </source>
</evidence>
<gene>
    <name evidence="1" type="ORF">N323_10131</name>
</gene>
<evidence type="ECO:0000313" key="1">
    <source>
        <dbReference type="EMBL" id="KFP51550.1"/>
    </source>
</evidence>
<feature type="non-terminal residue" evidence="1">
    <location>
        <position position="42"/>
    </location>
</feature>
<proteinExistence type="predicted"/>
<name>A0A091L8K9_CATAU</name>